<keyword evidence="3" id="KW-0812">Transmembrane</keyword>
<keyword evidence="5" id="KW-0808">Transferase</keyword>
<dbReference type="EMBL" id="JACHBU010000006">
    <property type="protein sequence ID" value="MBB6509881.1"/>
    <property type="molecule type" value="Genomic_DNA"/>
</dbReference>
<evidence type="ECO:0000313" key="5">
    <source>
        <dbReference type="EMBL" id="MBB6509881.1"/>
    </source>
</evidence>
<gene>
    <name evidence="5" type="ORF">F4695_003265</name>
</gene>
<dbReference type="InterPro" id="IPR003362">
    <property type="entry name" value="Bact_transf"/>
</dbReference>
<evidence type="ECO:0000313" key="6">
    <source>
        <dbReference type="Proteomes" id="UP000585437"/>
    </source>
</evidence>
<dbReference type="Pfam" id="PF02397">
    <property type="entry name" value="Bac_transf"/>
    <property type="match status" value="1"/>
</dbReference>
<keyword evidence="3" id="KW-1133">Transmembrane helix</keyword>
<evidence type="ECO:0000256" key="3">
    <source>
        <dbReference type="SAM" id="Phobius"/>
    </source>
</evidence>
<evidence type="ECO:0000256" key="1">
    <source>
        <dbReference type="ARBA" id="ARBA00006464"/>
    </source>
</evidence>
<organism evidence="5 6">
    <name type="scientific">Rhizobium soli</name>
    <dbReference type="NCBI Taxonomy" id="424798"/>
    <lineage>
        <taxon>Bacteria</taxon>
        <taxon>Pseudomonadati</taxon>
        <taxon>Pseudomonadota</taxon>
        <taxon>Alphaproteobacteria</taxon>
        <taxon>Hyphomicrobiales</taxon>
        <taxon>Rhizobiaceae</taxon>
        <taxon>Rhizobium/Agrobacterium group</taxon>
        <taxon>Rhizobium</taxon>
    </lineage>
</organism>
<dbReference type="AlphaFoldDB" id="A0A7X0MSY9"/>
<sequence>MSAVELVVQLDASEYLAGSSANDNYKLTYSDQPAAWEFAAKRAVDVLISLIALVTLLPLFVLICAIIRAESRGSPLFSQIRWGKDGRKIKIYKFRSMFTDRGDVSGVAQTTRNDPRITRVGQFIRKSNIDELPQLINVLKGDMSLVGPRCHAVGMLAAGVTYEELVPDYHQRHSMRPGLTGLAQMRGLRGPTDRASKARARIACDLYYVANFSIWLDVYIILQTIRMELTNGKGF</sequence>
<dbReference type="PANTHER" id="PTHR30576">
    <property type="entry name" value="COLANIC BIOSYNTHESIS UDP-GLUCOSE LIPID CARRIER TRANSFERASE"/>
    <property type="match status" value="1"/>
</dbReference>
<dbReference type="GO" id="GO:0000271">
    <property type="term" value="P:polysaccharide biosynthetic process"/>
    <property type="evidence" value="ECO:0007669"/>
    <property type="project" value="UniProtKB-KW"/>
</dbReference>
<evidence type="ECO:0000259" key="4">
    <source>
        <dbReference type="Pfam" id="PF02397"/>
    </source>
</evidence>
<name>A0A7X0MSY9_9HYPH</name>
<proteinExistence type="inferred from homology"/>
<protein>
    <submittedName>
        <fullName evidence="5">Lipopolysaccharide/colanic/teichoic acid biosynthesis glycosyltransferase</fullName>
    </submittedName>
</protein>
<keyword evidence="2" id="KW-0270">Exopolysaccharide synthesis</keyword>
<dbReference type="PANTHER" id="PTHR30576:SF0">
    <property type="entry name" value="UNDECAPRENYL-PHOSPHATE N-ACETYLGALACTOSAMINYL 1-PHOSPHATE TRANSFERASE-RELATED"/>
    <property type="match status" value="1"/>
</dbReference>
<dbReference type="GO" id="GO:0016780">
    <property type="term" value="F:phosphotransferase activity, for other substituted phosphate groups"/>
    <property type="evidence" value="ECO:0007669"/>
    <property type="project" value="TreeGrafter"/>
</dbReference>
<feature type="transmembrane region" description="Helical" evidence="3">
    <location>
        <begin position="46"/>
        <end position="67"/>
    </location>
</feature>
<evidence type="ECO:0000256" key="2">
    <source>
        <dbReference type="ARBA" id="ARBA00023169"/>
    </source>
</evidence>
<dbReference type="Proteomes" id="UP000585437">
    <property type="component" value="Unassembled WGS sequence"/>
</dbReference>
<keyword evidence="6" id="KW-1185">Reference proteome</keyword>
<feature type="domain" description="Bacterial sugar transferase" evidence="4">
    <location>
        <begin position="41"/>
        <end position="227"/>
    </location>
</feature>
<keyword evidence="3" id="KW-0472">Membrane</keyword>
<accession>A0A7X0MSY9</accession>
<reference evidence="5 6" key="1">
    <citation type="submission" date="2020-08" db="EMBL/GenBank/DDBJ databases">
        <title>The Agave Microbiome: Exploring the role of microbial communities in plant adaptations to desert environments.</title>
        <authorList>
            <person name="Partida-Martinez L.P."/>
        </authorList>
    </citation>
    <scope>NUCLEOTIDE SEQUENCE [LARGE SCALE GENOMIC DNA]</scope>
    <source>
        <strain evidence="5 6">AS3.12</strain>
    </source>
</reference>
<comment type="caution">
    <text evidence="5">The sequence shown here is derived from an EMBL/GenBank/DDBJ whole genome shotgun (WGS) entry which is preliminary data.</text>
</comment>
<comment type="similarity">
    <text evidence="1">Belongs to the bacterial sugar transferase family.</text>
</comment>